<sequence>MEYTATAAVKQAMERAHEERGRAMRAFWARLFAPRRAGVLHTGISRWA</sequence>
<organism evidence="1 2">
    <name type="scientific">Phaeobacter italicus</name>
    <dbReference type="NCBI Taxonomy" id="481446"/>
    <lineage>
        <taxon>Bacteria</taxon>
        <taxon>Pseudomonadati</taxon>
        <taxon>Pseudomonadota</taxon>
        <taxon>Alphaproteobacteria</taxon>
        <taxon>Rhodobacterales</taxon>
        <taxon>Roseobacteraceae</taxon>
        <taxon>Phaeobacter</taxon>
    </lineage>
</organism>
<evidence type="ECO:0000313" key="1">
    <source>
        <dbReference type="EMBL" id="CRL10204.1"/>
    </source>
</evidence>
<proteinExistence type="predicted"/>
<gene>
    <name evidence="1" type="ORF">NIT7321_01048</name>
</gene>
<dbReference type="RefSeq" id="WP_165589908.1">
    <property type="nucleotide sequence ID" value="NZ_CVRL01000013.1"/>
</dbReference>
<dbReference type="EMBL" id="CVRL01000013">
    <property type="protein sequence ID" value="CRL10204.1"/>
    <property type="molecule type" value="Genomic_DNA"/>
</dbReference>
<name>A0A0H5CZH4_9RHOB</name>
<protein>
    <submittedName>
        <fullName evidence="1">Uncharacterized protein</fullName>
    </submittedName>
</protein>
<dbReference type="AlphaFoldDB" id="A0A0H5CZH4"/>
<reference evidence="2" key="1">
    <citation type="submission" date="2015-05" db="EMBL/GenBank/DDBJ databases">
        <authorList>
            <person name="Rodrigo-Torres Lidia"/>
            <person name="Arahal R.David."/>
        </authorList>
    </citation>
    <scope>NUCLEOTIDE SEQUENCE [LARGE SCALE GENOMIC DNA]</scope>
    <source>
        <strain evidence="2">CECT 7321</strain>
    </source>
</reference>
<accession>A0A0H5CZH4</accession>
<evidence type="ECO:0000313" key="2">
    <source>
        <dbReference type="Proteomes" id="UP000043764"/>
    </source>
</evidence>
<dbReference type="STRING" id="481446.NIT7645_02401"/>
<keyword evidence="2" id="KW-1185">Reference proteome</keyword>
<dbReference type="Proteomes" id="UP000043764">
    <property type="component" value="Unassembled WGS sequence"/>
</dbReference>